<dbReference type="CDD" id="cd03593">
    <property type="entry name" value="CLECT_NK_receptors_like"/>
    <property type="match status" value="1"/>
</dbReference>
<dbReference type="InterPro" id="IPR016187">
    <property type="entry name" value="CTDL_fold"/>
</dbReference>
<feature type="domain" description="C-type lectin" evidence="9">
    <location>
        <begin position="139"/>
        <end position="246"/>
    </location>
</feature>
<dbReference type="Proteomes" id="UP001178461">
    <property type="component" value="Chromosome 2"/>
</dbReference>
<evidence type="ECO:0000256" key="1">
    <source>
        <dbReference type="ARBA" id="ARBA00004606"/>
    </source>
</evidence>
<dbReference type="SUPFAM" id="SSF56436">
    <property type="entry name" value="C-type lectin-like"/>
    <property type="match status" value="1"/>
</dbReference>
<dbReference type="GO" id="GO:0009986">
    <property type="term" value="C:cell surface"/>
    <property type="evidence" value="ECO:0007669"/>
    <property type="project" value="TreeGrafter"/>
</dbReference>
<dbReference type="PROSITE" id="PS50041">
    <property type="entry name" value="C_TYPE_LECTIN_2"/>
    <property type="match status" value="1"/>
</dbReference>
<dbReference type="EMBL" id="OX395127">
    <property type="protein sequence ID" value="CAI5767943.1"/>
    <property type="molecule type" value="Genomic_DNA"/>
</dbReference>
<dbReference type="GO" id="GO:0042269">
    <property type="term" value="P:regulation of natural killer cell mediated cytotoxicity"/>
    <property type="evidence" value="ECO:0007669"/>
    <property type="project" value="TreeGrafter"/>
</dbReference>
<keyword evidence="3" id="KW-0964">Secreted</keyword>
<dbReference type="PANTHER" id="PTHR46784">
    <property type="entry name" value="KILLER CELL LECTIN-LIKE RECEPTOR SUBFAMILY B MEMBER 1"/>
    <property type="match status" value="1"/>
</dbReference>
<dbReference type="InterPro" id="IPR016186">
    <property type="entry name" value="C-type_lectin-like/link_sf"/>
</dbReference>
<dbReference type="SMART" id="SM00034">
    <property type="entry name" value="CLECT"/>
    <property type="match status" value="1"/>
</dbReference>
<dbReference type="InterPro" id="IPR001304">
    <property type="entry name" value="C-type_lectin-like"/>
</dbReference>
<dbReference type="GO" id="GO:0005886">
    <property type="term" value="C:plasma membrane"/>
    <property type="evidence" value="ECO:0007669"/>
    <property type="project" value="TreeGrafter"/>
</dbReference>
<accession>A0AA35K087</accession>
<reference evidence="10" key="1">
    <citation type="submission" date="2022-12" db="EMBL/GenBank/DDBJ databases">
        <authorList>
            <person name="Alioto T."/>
            <person name="Alioto T."/>
            <person name="Gomez Garrido J."/>
        </authorList>
    </citation>
    <scope>NUCLEOTIDE SEQUENCE</scope>
</reference>
<keyword evidence="8" id="KW-0812">Transmembrane</keyword>
<evidence type="ECO:0000256" key="3">
    <source>
        <dbReference type="ARBA" id="ARBA00022525"/>
    </source>
</evidence>
<dbReference type="Gene3D" id="3.10.100.10">
    <property type="entry name" value="Mannose-Binding Protein A, subunit A"/>
    <property type="match status" value="1"/>
</dbReference>
<dbReference type="GO" id="GO:0005576">
    <property type="term" value="C:extracellular region"/>
    <property type="evidence" value="ECO:0007669"/>
    <property type="project" value="UniProtKB-SubCell"/>
</dbReference>
<keyword evidence="4" id="KW-0430">Lectin</keyword>
<evidence type="ECO:0000256" key="7">
    <source>
        <dbReference type="ARBA" id="ARBA00023157"/>
    </source>
</evidence>
<proteinExistence type="predicted"/>
<evidence type="ECO:0000313" key="11">
    <source>
        <dbReference type="Proteomes" id="UP001178461"/>
    </source>
</evidence>
<dbReference type="GO" id="GO:0038023">
    <property type="term" value="F:signaling receptor activity"/>
    <property type="evidence" value="ECO:0007669"/>
    <property type="project" value="TreeGrafter"/>
</dbReference>
<dbReference type="InterPro" id="IPR033992">
    <property type="entry name" value="NKR-like_CTLD"/>
</dbReference>
<protein>
    <submittedName>
        <fullName evidence="10">C-type lectin domain-containing protein</fullName>
    </submittedName>
</protein>
<organism evidence="10 11">
    <name type="scientific">Podarcis lilfordi</name>
    <name type="common">Lilford's wall lizard</name>
    <dbReference type="NCBI Taxonomy" id="74358"/>
    <lineage>
        <taxon>Eukaryota</taxon>
        <taxon>Metazoa</taxon>
        <taxon>Chordata</taxon>
        <taxon>Craniata</taxon>
        <taxon>Vertebrata</taxon>
        <taxon>Euteleostomi</taxon>
        <taxon>Lepidosauria</taxon>
        <taxon>Squamata</taxon>
        <taxon>Bifurcata</taxon>
        <taxon>Unidentata</taxon>
        <taxon>Episquamata</taxon>
        <taxon>Laterata</taxon>
        <taxon>Lacertibaenia</taxon>
        <taxon>Lacertidae</taxon>
        <taxon>Podarcis</taxon>
    </lineage>
</organism>
<keyword evidence="11" id="KW-1185">Reference proteome</keyword>
<evidence type="ECO:0000256" key="8">
    <source>
        <dbReference type="SAM" id="Phobius"/>
    </source>
</evidence>
<dbReference type="InterPro" id="IPR051527">
    <property type="entry name" value="KLR_subfamily_B"/>
</dbReference>
<dbReference type="GO" id="GO:0030246">
    <property type="term" value="F:carbohydrate binding"/>
    <property type="evidence" value="ECO:0007669"/>
    <property type="project" value="UniProtKB-KW"/>
</dbReference>
<evidence type="ECO:0000256" key="2">
    <source>
        <dbReference type="ARBA" id="ARBA00004613"/>
    </source>
</evidence>
<keyword evidence="7" id="KW-1015">Disulfide bond</keyword>
<name>A0AA35K087_9SAUR</name>
<gene>
    <name evidence="10" type="ORF">PODLI_1B001250</name>
</gene>
<dbReference type="PANTHER" id="PTHR46784:SF1">
    <property type="entry name" value="KILLER CELL LECTIN-LIKE RECEPTOR SUBFAMILY B MEMBER 1"/>
    <property type="match status" value="1"/>
</dbReference>
<evidence type="ECO:0000256" key="4">
    <source>
        <dbReference type="ARBA" id="ARBA00022734"/>
    </source>
</evidence>
<keyword evidence="8" id="KW-0472">Membrane</keyword>
<keyword evidence="6 8" id="KW-1133">Transmembrane helix</keyword>
<evidence type="ECO:0000256" key="5">
    <source>
        <dbReference type="ARBA" id="ARBA00022968"/>
    </source>
</evidence>
<evidence type="ECO:0000313" key="10">
    <source>
        <dbReference type="EMBL" id="CAI5767943.1"/>
    </source>
</evidence>
<evidence type="ECO:0000259" key="9">
    <source>
        <dbReference type="PROSITE" id="PS50041"/>
    </source>
</evidence>
<dbReference type="Pfam" id="PF00059">
    <property type="entry name" value="Lectin_C"/>
    <property type="match status" value="1"/>
</dbReference>
<comment type="subcellular location">
    <subcellularLocation>
        <location evidence="1">Membrane</location>
        <topology evidence="1">Single-pass type II membrane protein</topology>
    </subcellularLocation>
    <subcellularLocation>
        <location evidence="2">Secreted</location>
    </subcellularLocation>
</comment>
<sequence length="252" mass="28660">MDQSTPGTPVFHCLPQFGQAYAGSFENNELQEILFEALLTHIIQVFPLLTDASGLPCWYRITLWAGGFVIIILGVAVTVLGTALQLEADKGKILLNNGGCNASTVKFLASLRHSICNQNQYNSSDNSPCKVCPLQWQLHRDKCYWPSENIKSWNESQRDCSTRDSQLLVIQDKEELDFIESITKNSKYWIGLSLLKSKKKWMWITGFQLDQSLFKEPDYAERNSCAAIRHKIISERCIAELRWICQKGPLLL</sequence>
<dbReference type="AlphaFoldDB" id="A0AA35K087"/>
<feature type="transmembrane region" description="Helical" evidence="8">
    <location>
        <begin position="61"/>
        <end position="84"/>
    </location>
</feature>
<keyword evidence="5" id="KW-0735">Signal-anchor</keyword>
<evidence type="ECO:0000256" key="6">
    <source>
        <dbReference type="ARBA" id="ARBA00022989"/>
    </source>
</evidence>